<sequence>MVSRQPSGREDFGVAVICALKIEFEAFCFVIEEFWDENGDAFGKVTGDTNNYRTGRIGKHNVVLLLLPGMGKAHAARATTNLHSSFTRLRLVLLVGGCAAVPQINNAEILLGDVIISTGVIQYDFGRQYPSGFMRKNTVIDNLGKPHKEIRNMLATLQVPEAKNRLLERTADLLINIQTTSLKKGYGFKYQYPGVREDKLYEASYRHKHRLAGCATCNETEDAVCDSALQATCEDLGCERIHLVNRKRIEKKLLLCQYSDFSHQNPDIFFGAIGSGDMVMKSGEDWDALAERENVIALEMEAAGMWDEVPSLVIKGVFDYGDSHKNKQWQAFASATAACVARAVIERFGWTDRDGLQITSHGRY</sequence>
<evidence type="ECO:0000313" key="2">
    <source>
        <dbReference type="EMBL" id="PNP51401.1"/>
    </source>
</evidence>
<dbReference type="EMBL" id="MTYI01000125">
    <property type="protein sequence ID" value="PNP51401.1"/>
    <property type="molecule type" value="Genomic_DNA"/>
</dbReference>
<organism evidence="2 3">
    <name type="scientific">Trichoderma harzianum</name>
    <name type="common">Hypocrea lixii</name>
    <dbReference type="NCBI Taxonomy" id="5544"/>
    <lineage>
        <taxon>Eukaryota</taxon>
        <taxon>Fungi</taxon>
        <taxon>Dikarya</taxon>
        <taxon>Ascomycota</taxon>
        <taxon>Pezizomycotina</taxon>
        <taxon>Sordariomycetes</taxon>
        <taxon>Hypocreomycetidae</taxon>
        <taxon>Hypocreales</taxon>
        <taxon>Hypocreaceae</taxon>
        <taxon>Trichoderma</taxon>
    </lineage>
</organism>
<reference evidence="2 3" key="1">
    <citation type="submission" date="2017-02" db="EMBL/GenBank/DDBJ databases">
        <title>Genomes of Trichoderma spp. with biocontrol activity.</title>
        <authorList>
            <person name="Gardiner D."/>
            <person name="Kazan K."/>
            <person name="Vos C."/>
            <person name="Harvey P."/>
        </authorList>
    </citation>
    <scope>NUCLEOTIDE SEQUENCE [LARGE SCALE GENOMIC DNA]</scope>
    <source>
        <strain evidence="2 3">Tr1</strain>
    </source>
</reference>
<dbReference type="Pfam" id="PF01048">
    <property type="entry name" value="PNP_UDP_1"/>
    <property type="match status" value="1"/>
</dbReference>
<name>A0A2K0U0V9_TRIHA</name>
<dbReference type="InterPro" id="IPR053137">
    <property type="entry name" value="NLR-like"/>
</dbReference>
<evidence type="ECO:0000313" key="3">
    <source>
        <dbReference type="Proteomes" id="UP000236290"/>
    </source>
</evidence>
<feature type="domain" description="Nucleoside phosphorylase" evidence="1">
    <location>
        <begin position="14"/>
        <end position="130"/>
    </location>
</feature>
<proteinExistence type="predicted"/>
<dbReference type="InterPro" id="IPR000845">
    <property type="entry name" value="Nucleoside_phosphorylase_d"/>
</dbReference>
<gene>
    <name evidence="2" type="ORF">THARTR1_08051</name>
</gene>
<dbReference type="GO" id="GO:0003824">
    <property type="term" value="F:catalytic activity"/>
    <property type="evidence" value="ECO:0007669"/>
    <property type="project" value="InterPro"/>
</dbReference>
<comment type="caution">
    <text evidence="2">The sequence shown here is derived from an EMBL/GenBank/DDBJ whole genome shotgun (WGS) entry which is preliminary data.</text>
</comment>
<dbReference type="SUPFAM" id="SSF53167">
    <property type="entry name" value="Purine and uridine phosphorylases"/>
    <property type="match status" value="1"/>
</dbReference>
<dbReference type="OrthoDB" id="1658288at2759"/>
<accession>A0A2K0U0V9</accession>
<dbReference type="GO" id="GO:0009116">
    <property type="term" value="P:nucleoside metabolic process"/>
    <property type="evidence" value="ECO:0007669"/>
    <property type="project" value="InterPro"/>
</dbReference>
<dbReference type="InterPro" id="IPR035994">
    <property type="entry name" value="Nucleoside_phosphorylase_sf"/>
</dbReference>
<dbReference type="AlphaFoldDB" id="A0A2K0U0V9"/>
<dbReference type="PANTHER" id="PTHR46082:SF6">
    <property type="entry name" value="AAA+ ATPASE DOMAIN-CONTAINING PROTEIN-RELATED"/>
    <property type="match status" value="1"/>
</dbReference>
<protein>
    <recommendedName>
        <fullName evidence="1">Nucleoside phosphorylase domain-containing protein</fullName>
    </recommendedName>
</protein>
<dbReference type="Gene3D" id="3.40.50.1580">
    <property type="entry name" value="Nucleoside phosphorylase domain"/>
    <property type="match status" value="1"/>
</dbReference>
<dbReference type="PANTHER" id="PTHR46082">
    <property type="entry name" value="ATP/GTP-BINDING PROTEIN-RELATED"/>
    <property type="match status" value="1"/>
</dbReference>
<evidence type="ECO:0000259" key="1">
    <source>
        <dbReference type="Pfam" id="PF01048"/>
    </source>
</evidence>
<dbReference type="Proteomes" id="UP000236290">
    <property type="component" value="Unassembled WGS sequence"/>
</dbReference>